<evidence type="ECO:0000313" key="3">
    <source>
        <dbReference type="EMBL" id="MEE6147996.1"/>
    </source>
</evidence>
<reference evidence="3 4" key="1">
    <citation type="submission" date="2024-01" db="EMBL/GenBank/DDBJ databases">
        <title>Description of Olsenella sp. nov., isolated from pig feces.</title>
        <authorList>
            <person name="Chang Y.-H."/>
        </authorList>
    </citation>
    <scope>NUCLEOTIDE SEQUENCE [LARGE SCALE GENOMIC DNA]</scope>
    <source>
        <strain evidence="3 4">YH-ols2223</strain>
    </source>
</reference>
<evidence type="ECO:0000259" key="1">
    <source>
        <dbReference type="Pfam" id="PF13173"/>
    </source>
</evidence>
<organism evidence="3 4">
    <name type="scientific">Olsenella absiana</name>
    <dbReference type="NCBI Taxonomy" id="3115222"/>
    <lineage>
        <taxon>Bacteria</taxon>
        <taxon>Bacillati</taxon>
        <taxon>Actinomycetota</taxon>
        <taxon>Coriobacteriia</taxon>
        <taxon>Coriobacteriales</taxon>
        <taxon>Atopobiaceae</taxon>
        <taxon>Olsenella</taxon>
    </lineage>
</organism>
<sequence>MSVVPAGYLPRIVDDEVDECLETYGAVEIAGAKWCGKTWTARRHARSIIYLDEGQNLDMALADPKAVLVGERPHVIDEWQLAPSVWDVVRHEVDDAGGEKGLWILTGSSTPAKDRVHHSGVGRIGRVRMLPMSLQESGDSTGEVSLAGLFEGKFAHVSCEMDVDRLVSLCCRGGWPEAVGIRPSRALRIARDYVDATVEQSVPAKGGSPDTARRLLGSLARNLGQATTRKTMVRDMYGEAGETDAVSPATVSNYVALLESLYLVMPVRGWEPPARSPKRFRTSPKRYLVDPSLAVALLQMNERSLKEDWQTLGLVFENLCVRDLTVYARALPEASQDPMHYYRDDNGLEADAVIEDASGRWGAFEVKLGENRADEAAQNLLRIREKLARNSLARTREPEFLAVLVGLGERSYQRADGVYVIPVGCLGR</sequence>
<dbReference type="EMBL" id="JAZGJQ010000011">
    <property type="protein sequence ID" value="MEE6147996.1"/>
    <property type="molecule type" value="Genomic_DNA"/>
</dbReference>
<proteinExistence type="predicted"/>
<comment type="caution">
    <text evidence="3">The sequence shown here is derived from an EMBL/GenBank/DDBJ whole genome shotgun (WGS) entry which is preliminary data.</text>
</comment>
<dbReference type="Pfam" id="PF13635">
    <property type="entry name" value="DUF4143"/>
    <property type="match status" value="1"/>
</dbReference>
<dbReference type="InterPro" id="IPR041682">
    <property type="entry name" value="AAA_14"/>
</dbReference>
<dbReference type="Pfam" id="PF13173">
    <property type="entry name" value="AAA_14"/>
    <property type="match status" value="1"/>
</dbReference>
<feature type="domain" description="AAA" evidence="1">
    <location>
        <begin position="26"/>
        <end position="136"/>
    </location>
</feature>
<name>A0ABU7RBL6_9ACTN</name>
<feature type="domain" description="DUF4143" evidence="2">
    <location>
        <begin position="208"/>
        <end position="368"/>
    </location>
</feature>
<dbReference type="Proteomes" id="UP001332931">
    <property type="component" value="Unassembled WGS sequence"/>
</dbReference>
<evidence type="ECO:0000259" key="2">
    <source>
        <dbReference type="Pfam" id="PF13635"/>
    </source>
</evidence>
<evidence type="ECO:0000313" key="4">
    <source>
        <dbReference type="Proteomes" id="UP001332931"/>
    </source>
</evidence>
<dbReference type="PANTHER" id="PTHR43566:SF2">
    <property type="entry name" value="DUF4143 DOMAIN-CONTAINING PROTEIN"/>
    <property type="match status" value="1"/>
</dbReference>
<keyword evidence="4" id="KW-1185">Reference proteome</keyword>
<dbReference type="InterPro" id="IPR025420">
    <property type="entry name" value="DUF4143"/>
</dbReference>
<gene>
    <name evidence="3" type="ORF">VXJ25_08390</name>
</gene>
<accession>A0ABU7RBL6</accession>
<dbReference type="RefSeq" id="WP_330958761.1">
    <property type="nucleotide sequence ID" value="NZ_JAZGJQ010000011.1"/>
</dbReference>
<protein>
    <submittedName>
        <fullName evidence="3">DUF4143 domain-containing protein</fullName>
    </submittedName>
</protein>
<dbReference type="PANTHER" id="PTHR43566">
    <property type="entry name" value="CONSERVED PROTEIN"/>
    <property type="match status" value="1"/>
</dbReference>